<keyword evidence="3" id="KW-1185">Reference proteome</keyword>
<evidence type="ECO:0008006" key="4">
    <source>
        <dbReference type="Google" id="ProtNLM"/>
    </source>
</evidence>
<dbReference type="RefSeq" id="XP_001743555.1">
    <property type="nucleotide sequence ID" value="XM_001743503.1"/>
</dbReference>
<name>A9USV8_MONBE</name>
<feature type="compositionally biased region" description="Pro residues" evidence="1">
    <location>
        <begin position="156"/>
        <end position="168"/>
    </location>
</feature>
<accession>A9USV8</accession>
<feature type="compositionally biased region" description="Polar residues" evidence="1">
    <location>
        <begin position="269"/>
        <end position="279"/>
    </location>
</feature>
<evidence type="ECO:0000313" key="3">
    <source>
        <dbReference type="Proteomes" id="UP000001357"/>
    </source>
</evidence>
<dbReference type="EMBL" id="CH991545">
    <property type="protein sequence ID" value="EDQ91133.1"/>
    <property type="molecule type" value="Genomic_DNA"/>
</dbReference>
<feature type="region of interest" description="Disordered" evidence="1">
    <location>
        <begin position="137"/>
        <end position="169"/>
    </location>
</feature>
<dbReference type="KEGG" id="mbr:MONBRDRAFT_23260"/>
<feature type="compositionally biased region" description="Basic residues" evidence="1">
    <location>
        <begin position="289"/>
        <end position="304"/>
    </location>
</feature>
<sequence>MAASQSPAVPSLQQALPELDELLAPLQHQASYAAVQAAVQWTFEVCRDNLALAQLSAHLVAYVPQHASNVGVLYYISDVLHQWIALGWEAPTELLNALPNILKVLEQTAPAAALSRLTAIKRLWEDDGWIEAPVTAAGRATSQTSQRISRDGKAASPPPMTPYNPPEDAPYDQLPAALMINLIQEEDHYREPINTSRLAFSALPADTKELTEALERVINTCAPGLLPRHAICTQSFFEANSEKRNIEGWRAGALDRHFKPTRVVCPIGTSPSKRSSSAHESWRCGRREKVAKHLGQRRKAKSAV</sequence>
<dbReference type="Proteomes" id="UP000001357">
    <property type="component" value="Unassembled WGS sequence"/>
</dbReference>
<organism evidence="2 3">
    <name type="scientific">Monosiga brevicollis</name>
    <name type="common">Choanoflagellate</name>
    <dbReference type="NCBI Taxonomy" id="81824"/>
    <lineage>
        <taxon>Eukaryota</taxon>
        <taxon>Choanoflagellata</taxon>
        <taxon>Craspedida</taxon>
        <taxon>Salpingoecidae</taxon>
        <taxon>Monosiga</taxon>
    </lineage>
</organism>
<evidence type="ECO:0000313" key="2">
    <source>
        <dbReference type="EMBL" id="EDQ91133.1"/>
    </source>
</evidence>
<dbReference type="AlphaFoldDB" id="A9USV8"/>
<dbReference type="InParanoid" id="A9USV8"/>
<feature type="region of interest" description="Disordered" evidence="1">
    <location>
        <begin position="267"/>
        <end position="304"/>
    </location>
</feature>
<evidence type="ECO:0000256" key="1">
    <source>
        <dbReference type="SAM" id="MobiDB-lite"/>
    </source>
</evidence>
<gene>
    <name evidence="2" type="ORF">MONBRDRAFT_23260</name>
</gene>
<reference evidence="2 3" key="1">
    <citation type="journal article" date="2008" name="Nature">
        <title>The genome of the choanoflagellate Monosiga brevicollis and the origin of metazoans.</title>
        <authorList>
            <consortium name="JGI Sequencing"/>
            <person name="King N."/>
            <person name="Westbrook M.J."/>
            <person name="Young S.L."/>
            <person name="Kuo A."/>
            <person name="Abedin M."/>
            <person name="Chapman J."/>
            <person name="Fairclough S."/>
            <person name="Hellsten U."/>
            <person name="Isogai Y."/>
            <person name="Letunic I."/>
            <person name="Marr M."/>
            <person name="Pincus D."/>
            <person name="Putnam N."/>
            <person name="Rokas A."/>
            <person name="Wright K.J."/>
            <person name="Zuzow R."/>
            <person name="Dirks W."/>
            <person name="Good M."/>
            <person name="Goodstein D."/>
            <person name="Lemons D."/>
            <person name="Li W."/>
            <person name="Lyons J.B."/>
            <person name="Morris A."/>
            <person name="Nichols S."/>
            <person name="Richter D.J."/>
            <person name="Salamov A."/>
            <person name="Bork P."/>
            <person name="Lim W.A."/>
            <person name="Manning G."/>
            <person name="Miller W.T."/>
            <person name="McGinnis W."/>
            <person name="Shapiro H."/>
            <person name="Tjian R."/>
            <person name="Grigoriev I.V."/>
            <person name="Rokhsar D."/>
        </authorList>
    </citation>
    <scope>NUCLEOTIDE SEQUENCE [LARGE SCALE GENOMIC DNA]</scope>
    <source>
        <strain evidence="3">MX1 / ATCC 50154</strain>
    </source>
</reference>
<dbReference type="GeneID" id="5888916"/>
<protein>
    <recommendedName>
        <fullName evidence="4">CID domain-containing protein</fullName>
    </recommendedName>
</protein>
<proteinExistence type="predicted"/>